<evidence type="ECO:0000313" key="3">
    <source>
        <dbReference type="EMBL" id="WPF87769.1"/>
    </source>
</evidence>
<dbReference type="EMBL" id="CP138348">
    <property type="protein sequence ID" value="WPF89397.1"/>
    <property type="molecule type" value="Genomic_DNA"/>
</dbReference>
<evidence type="ECO:0000313" key="2">
    <source>
        <dbReference type="EMBL" id="WPF87169.1"/>
    </source>
</evidence>
<dbReference type="EMBL" id="CP138348">
    <property type="protein sequence ID" value="WPF87769.1"/>
    <property type="molecule type" value="Genomic_DNA"/>
</dbReference>
<dbReference type="EMBL" id="CP138348">
    <property type="protein sequence ID" value="WPF88512.1"/>
    <property type="molecule type" value="Genomic_DNA"/>
</dbReference>
<evidence type="ECO:0000313" key="5">
    <source>
        <dbReference type="EMBL" id="WPF88718.1"/>
    </source>
</evidence>
<dbReference type="PANTHER" id="PTHR33627:SF1">
    <property type="entry name" value="TRANSPOSASE"/>
    <property type="match status" value="1"/>
</dbReference>
<evidence type="ECO:0000259" key="1">
    <source>
        <dbReference type="Pfam" id="PF13546"/>
    </source>
</evidence>
<dbReference type="EMBL" id="CP138348">
    <property type="protein sequence ID" value="WPF90250.1"/>
    <property type="molecule type" value="Genomic_DNA"/>
</dbReference>
<dbReference type="Pfam" id="PF13546">
    <property type="entry name" value="DDE_5"/>
    <property type="match status" value="1"/>
</dbReference>
<accession>A0AAF0ZA14</accession>
<dbReference type="EMBL" id="CP138348">
    <property type="protein sequence ID" value="WPF89339.1"/>
    <property type="molecule type" value="Genomic_DNA"/>
</dbReference>
<dbReference type="PANTHER" id="PTHR33627">
    <property type="entry name" value="TRANSPOSASE"/>
    <property type="match status" value="1"/>
</dbReference>
<dbReference type="EMBL" id="CP138348">
    <property type="protein sequence ID" value="WPF87169.1"/>
    <property type="molecule type" value="Genomic_DNA"/>
</dbReference>
<dbReference type="InterPro" id="IPR012337">
    <property type="entry name" value="RNaseH-like_sf"/>
</dbReference>
<name>A0AAF0ZA14_9CHRO</name>
<dbReference type="NCBIfam" id="NF033540">
    <property type="entry name" value="transpos_IS701"/>
    <property type="match status" value="1"/>
</dbReference>
<dbReference type="InterPro" id="IPR038721">
    <property type="entry name" value="IS701-like_DDE_dom"/>
</dbReference>
<dbReference type="EMBL" id="CP138348">
    <property type="protein sequence ID" value="WPF90091.1"/>
    <property type="molecule type" value="Genomic_DNA"/>
</dbReference>
<gene>
    <name evidence="5" type="ORF">SAY89_00120</name>
    <name evidence="6" type="ORF">SAY89_02565</name>
    <name evidence="7" type="ORF">SAY89_03420</name>
    <name evidence="8" type="ORF">SAY89_03730</name>
    <name evidence="9" type="ORF">SAY89_07435</name>
    <name evidence="10" type="ORF">SAY89_08275</name>
    <name evidence="2" type="ORF">SAY89_10140</name>
    <name evidence="3" type="ORF">SAY89_13305</name>
    <name evidence="4" type="ORF">SAY89_17230</name>
</gene>
<feature type="domain" description="Transposase IS701-like DDE" evidence="1">
    <location>
        <begin position="43"/>
        <end position="236"/>
    </location>
</feature>
<evidence type="ECO:0000313" key="6">
    <source>
        <dbReference type="EMBL" id="WPF89176.1"/>
    </source>
</evidence>
<dbReference type="EMBL" id="CP138348">
    <property type="protein sequence ID" value="WPF89176.1"/>
    <property type="molecule type" value="Genomic_DNA"/>
</dbReference>
<dbReference type="AlphaFoldDB" id="A0AAF0ZA14"/>
<evidence type="ECO:0000313" key="4">
    <source>
        <dbReference type="EMBL" id="WPF88512.1"/>
    </source>
</evidence>
<protein>
    <submittedName>
        <fullName evidence="6">IS701 family transposase</fullName>
    </submittedName>
</protein>
<evidence type="ECO:0000313" key="7">
    <source>
        <dbReference type="EMBL" id="WPF89339.1"/>
    </source>
</evidence>
<sequence>MDVAEQVSKHLPRTPEPTIPLVDQYCSYYQDLFPDVRSYEYFKLLHLGIISNLKRKSLPELEKVLGVSSQSLHHFLTSSPWLLSELDQRRLNKLVEILQGKKIILIVDETGDRKKGNKTDYTARQYLGNVGKIDQGIVSVNVYGVYQNITFPLMTKIYKPKSRLKVGDKYKTKTAIAGEMVRELKELGLEIEIVLADSLYGESSSFLEVLEELKLEYVVSIRKNHGVWMGANERVRANKWCKFTRTFRDGKRETRYIREIIYGKKRRITYWEMTTDTENLPKNSTSFVMTNCQGNLKKRLGDLYGQRTWVEYGFRQCKQELGWKDYRLTKIESIEKWWGLINSVYTMVSLQTKPLRELLFSEEEKKEEIEEKEPINSWKTSLKKIMMMIEPLILFWLITPWLKMVNSSGLLEGLNNLLSITHDSKLYFPTG</sequence>
<dbReference type="RefSeq" id="WP_320000879.1">
    <property type="nucleotide sequence ID" value="NZ_CP138348.1"/>
</dbReference>
<evidence type="ECO:0000313" key="10">
    <source>
        <dbReference type="EMBL" id="WPF90250.1"/>
    </source>
</evidence>
<proteinExistence type="predicted"/>
<dbReference type="InterPro" id="IPR039365">
    <property type="entry name" value="IS701-like"/>
</dbReference>
<dbReference type="SUPFAM" id="SSF53098">
    <property type="entry name" value="Ribonuclease H-like"/>
    <property type="match status" value="1"/>
</dbReference>
<organism evidence="6">
    <name type="scientific">Cyanobacterium aponinum AL20115</name>
    <dbReference type="NCBI Taxonomy" id="3090662"/>
    <lineage>
        <taxon>Bacteria</taxon>
        <taxon>Bacillati</taxon>
        <taxon>Cyanobacteriota</taxon>
        <taxon>Cyanophyceae</taxon>
        <taxon>Oscillatoriophycideae</taxon>
        <taxon>Chroococcales</taxon>
        <taxon>Geminocystaceae</taxon>
        <taxon>Cyanobacterium</taxon>
    </lineage>
</organism>
<evidence type="ECO:0000313" key="8">
    <source>
        <dbReference type="EMBL" id="WPF89397.1"/>
    </source>
</evidence>
<dbReference type="EMBL" id="CP138348">
    <property type="protein sequence ID" value="WPF88718.1"/>
    <property type="molecule type" value="Genomic_DNA"/>
</dbReference>
<reference evidence="6" key="1">
    <citation type="submission" date="2023-11" db="EMBL/GenBank/DDBJ databases">
        <title>Genome sequence of Cyanobacterium aponinum BCRC AL20115.</title>
        <authorList>
            <person name="Chang H.-Y."/>
            <person name="Lin K.-M."/>
            <person name="Hsueh H.-T."/>
            <person name="Chu H.-A."/>
            <person name="Kuo C.-H."/>
        </authorList>
    </citation>
    <scope>NUCLEOTIDE SEQUENCE</scope>
    <source>
        <strain evidence="6">AL20115</strain>
    </source>
</reference>
<evidence type="ECO:0000313" key="9">
    <source>
        <dbReference type="EMBL" id="WPF90091.1"/>
    </source>
</evidence>